<sequence>MPLNSNPHLIILGLHNVPGVLMLNSEVRSAIFEAVAAKVKPLGYKSHKRDYSFSREFEGGFHCISFGIVDYAPKIIVTPMVSVRLDSLDEIANKFDTTISPDARSRQTAILLLADYFAGRQKKYSISTEEDLTEKTTEILDVLENQMLPFIERCADISFVESLLRSESGPKLHPNPLGLALAIIGAASLCRRQDIAQVGAKARIPLQLRNVSWELPIFDQTLEHILSTQAR</sequence>
<organism evidence="1 2">
    <name type="scientific">Massilia eburnea</name>
    <dbReference type="NCBI Taxonomy" id="1776165"/>
    <lineage>
        <taxon>Bacteria</taxon>
        <taxon>Pseudomonadati</taxon>
        <taxon>Pseudomonadota</taxon>
        <taxon>Betaproteobacteria</taxon>
        <taxon>Burkholderiales</taxon>
        <taxon>Oxalobacteraceae</taxon>
        <taxon>Telluria group</taxon>
        <taxon>Massilia</taxon>
    </lineage>
</organism>
<accession>A0A6L6QK16</accession>
<dbReference type="RefSeq" id="WP_155454933.1">
    <property type="nucleotide sequence ID" value="NZ_WNKX01000010.1"/>
</dbReference>
<name>A0A6L6QK16_9BURK</name>
<protein>
    <submittedName>
        <fullName evidence="1">Uncharacterized protein</fullName>
    </submittedName>
</protein>
<proteinExistence type="predicted"/>
<comment type="caution">
    <text evidence="1">The sequence shown here is derived from an EMBL/GenBank/DDBJ whole genome shotgun (WGS) entry which is preliminary data.</text>
</comment>
<dbReference type="EMBL" id="WNKX01000010">
    <property type="protein sequence ID" value="MTW11996.1"/>
    <property type="molecule type" value="Genomic_DNA"/>
</dbReference>
<evidence type="ECO:0000313" key="2">
    <source>
        <dbReference type="Proteomes" id="UP000472320"/>
    </source>
</evidence>
<dbReference type="AlphaFoldDB" id="A0A6L6QK16"/>
<gene>
    <name evidence="1" type="ORF">GM658_15430</name>
</gene>
<keyword evidence="2" id="KW-1185">Reference proteome</keyword>
<evidence type="ECO:0000313" key="1">
    <source>
        <dbReference type="EMBL" id="MTW11996.1"/>
    </source>
</evidence>
<dbReference type="Proteomes" id="UP000472320">
    <property type="component" value="Unassembled WGS sequence"/>
</dbReference>
<reference evidence="1 2" key="1">
    <citation type="submission" date="2019-11" db="EMBL/GenBank/DDBJ databases">
        <title>Type strains purchased from KCTC, JCM and DSMZ.</title>
        <authorList>
            <person name="Lu H."/>
        </authorList>
    </citation>
    <scope>NUCLEOTIDE SEQUENCE [LARGE SCALE GENOMIC DNA]</scope>
    <source>
        <strain evidence="1 2">JCM 31587</strain>
    </source>
</reference>